<feature type="signal peptide" evidence="1">
    <location>
        <begin position="1"/>
        <end position="24"/>
    </location>
</feature>
<keyword evidence="1" id="KW-0732">Signal</keyword>
<evidence type="ECO:0000313" key="2">
    <source>
        <dbReference type="EMBL" id="CAD7606356.1"/>
    </source>
</evidence>
<protein>
    <submittedName>
        <fullName evidence="2">Uncharacterized protein</fullName>
    </submittedName>
</protein>
<name>A0A7R9K7H4_TIMGE</name>
<reference evidence="2" key="1">
    <citation type="submission" date="2020-11" db="EMBL/GenBank/DDBJ databases">
        <authorList>
            <person name="Tran Van P."/>
        </authorList>
    </citation>
    <scope>NUCLEOTIDE SEQUENCE</scope>
</reference>
<dbReference type="AlphaFoldDB" id="A0A7R9K7H4"/>
<dbReference type="EMBL" id="OE844855">
    <property type="protein sequence ID" value="CAD7606356.1"/>
    <property type="molecule type" value="Genomic_DNA"/>
</dbReference>
<evidence type="ECO:0000256" key="1">
    <source>
        <dbReference type="SAM" id="SignalP"/>
    </source>
</evidence>
<gene>
    <name evidence="2" type="ORF">TGEB3V08_LOCUS9812</name>
</gene>
<organism evidence="2">
    <name type="scientific">Timema genevievae</name>
    <name type="common">Walking stick</name>
    <dbReference type="NCBI Taxonomy" id="629358"/>
    <lineage>
        <taxon>Eukaryota</taxon>
        <taxon>Metazoa</taxon>
        <taxon>Ecdysozoa</taxon>
        <taxon>Arthropoda</taxon>
        <taxon>Hexapoda</taxon>
        <taxon>Insecta</taxon>
        <taxon>Pterygota</taxon>
        <taxon>Neoptera</taxon>
        <taxon>Polyneoptera</taxon>
        <taxon>Phasmatodea</taxon>
        <taxon>Timematodea</taxon>
        <taxon>Timematoidea</taxon>
        <taxon>Timematidae</taxon>
        <taxon>Timema</taxon>
    </lineage>
</organism>
<feature type="chain" id="PRO_5030538184" evidence="1">
    <location>
        <begin position="25"/>
        <end position="105"/>
    </location>
</feature>
<accession>A0A7R9K7H4</accession>
<proteinExistence type="predicted"/>
<sequence>MERQLRSVLLASICLCGLLSSADAAAVISKRAVAETAEMSLGNTCFNSTPCGWLVYVPFTRRADYFMKNTCECPKGMSCLRTDDDLSVSAYVYRCRTEPSTNDSS</sequence>